<organism evidence="1 2">
    <name type="scientific">Kalanchoe fedtschenkoi</name>
    <name type="common">Lavender scallops</name>
    <name type="synonym">South American air plant</name>
    <dbReference type="NCBI Taxonomy" id="63787"/>
    <lineage>
        <taxon>Eukaryota</taxon>
        <taxon>Viridiplantae</taxon>
        <taxon>Streptophyta</taxon>
        <taxon>Embryophyta</taxon>
        <taxon>Tracheophyta</taxon>
        <taxon>Spermatophyta</taxon>
        <taxon>Magnoliopsida</taxon>
        <taxon>eudicotyledons</taxon>
        <taxon>Gunneridae</taxon>
        <taxon>Pentapetalae</taxon>
        <taxon>Saxifragales</taxon>
        <taxon>Crassulaceae</taxon>
        <taxon>Kalanchoe</taxon>
    </lineage>
</organism>
<keyword evidence="2" id="KW-1185">Reference proteome</keyword>
<dbReference type="Proteomes" id="UP000594263">
    <property type="component" value="Unplaced"/>
</dbReference>
<dbReference type="AlphaFoldDB" id="A0A7N0VES7"/>
<accession>A0A7N0VES7</accession>
<sequence length="89" mass="10116">MDNEIGPVTNRSRFVPSDVMSVNTRASRNNFITLFTVRSQFVVVYLDHSLRIISARYFVIRAHGKIFLHLISGLHLRLMSPISDTRAAA</sequence>
<evidence type="ECO:0000313" key="1">
    <source>
        <dbReference type="EnsemblPlants" id="Kaladp0551s0001.1.v1.1"/>
    </source>
</evidence>
<protein>
    <submittedName>
        <fullName evidence="1">Uncharacterized protein</fullName>
    </submittedName>
</protein>
<reference evidence="1" key="1">
    <citation type="submission" date="2021-01" db="UniProtKB">
        <authorList>
            <consortium name="EnsemblPlants"/>
        </authorList>
    </citation>
    <scope>IDENTIFICATION</scope>
</reference>
<proteinExistence type="predicted"/>
<evidence type="ECO:0000313" key="2">
    <source>
        <dbReference type="Proteomes" id="UP000594263"/>
    </source>
</evidence>
<name>A0A7N0VES7_KALFE</name>
<dbReference type="EnsemblPlants" id="Kaladp0551s0001.1.v1.1">
    <property type="protein sequence ID" value="Kaladp0551s0001.1.v1.1"/>
    <property type="gene ID" value="Kaladp0551s0001.v1.1"/>
</dbReference>
<dbReference type="Gramene" id="Kaladp0551s0001.1.v1.1">
    <property type="protein sequence ID" value="Kaladp0551s0001.1.v1.1"/>
    <property type="gene ID" value="Kaladp0551s0001.v1.1"/>
</dbReference>